<dbReference type="Proteomes" id="UP000249915">
    <property type="component" value="Plasmid pPmurDSM45305"/>
</dbReference>
<comment type="caution">
    <text evidence="1">The sequence shown here is derived from an EMBL/GenBank/DDBJ whole genome shotgun (WGS) entry which is preliminary data.</text>
</comment>
<geneLocation type="plasmid" evidence="2">
    <name>ppmurdsm45305</name>
</geneLocation>
<proteinExistence type="predicted"/>
<dbReference type="AlphaFoldDB" id="A0A2V4ABU3"/>
<keyword evidence="2" id="KW-1185">Reference proteome</keyword>
<evidence type="ECO:0000313" key="1">
    <source>
        <dbReference type="EMBL" id="PXY16558.1"/>
    </source>
</evidence>
<reference evidence="1 2" key="1">
    <citation type="submission" date="2016-07" db="EMBL/GenBank/DDBJ databases">
        <title>Draft genome sequence of Prauserella muralis DSM 45305, isolated from a mould-covered wall in an indoor environment.</title>
        <authorList>
            <person name="Ruckert C."/>
            <person name="Albersmeier A."/>
            <person name="Jiang C.-L."/>
            <person name="Jiang Y."/>
            <person name="Kalinowski J."/>
            <person name="Schneider O."/>
            <person name="Winkler A."/>
            <person name="Zotchev S.B."/>
        </authorList>
    </citation>
    <scope>NUCLEOTIDE SEQUENCE [LARGE SCALE GENOMIC DNA]</scope>
    <source>
        <strain evidence="1 2">DSM 45305</strain>
        <plasmid evidence="2">ppmurdsm45305</plasmid>
    </source>
</reference>
<name>A0A2V4ABU3_9PSEU</name>
<sequence>MLQQLLARAAQLGVRTGNRGLLRALGLAHRHAELVHRHELHPSRLELLRGRQRGRVRGGEGFLSGRDRCLAEQTTAYRVELPPRASDRGFLSGHRGGRSRLPFGLLSGRLVVWHSLARQPLETGQHLVQ</sequence>
<protein>
    <submittedName>
        <fullName evidence="1">Uncharacterized protein</fullName>
    </submittedName>
</protein>
<evidence type="ECO:0000313" key="2">
    <source>
        <dbReference type="Proteomes" id="UP000249915"/>
    </source>
</evidence>
<keyword evidence="1" id="KW-0614">Plasmid</keyword>
<accession>A0A2V4ABU3</accession>
<dbReference type="EMBL" id="MASW01000024">
    <property type="protein sequence ID" value="PXY16558.1"/>
    <property type="molecule type" value="Genomic_DNA"/>
</dbReference>
<organism evidence="1 2">
    <name type="scientific">Prauserella muralis</name>
    <dbReference type="NCBI Taxonomy" id="588067"/>
    <lineage>
        <taxon>Bacteria</taxon>
        <taxon>Bacillati</taxon>
        <taxon>Actinomycetota</taxon>
        <taxon>Actinomycetes</taxon>
        <taxon>Pseudonocardiales</taxon>
        <taxon>Pseudonocardiaceae</taxon>
        <taxon>Prauserella</taxon>
    </lineage>
</organism>
<gene>
    <name evidence="1" type="ORF">BAY60_35760</name>
</gene>